<evidence type="ECO:0000313" key="3">
    <source>
        <dbReference type="Proteomes" id="UP000063781"/>
    </source>
</evidence>
<dbReference type="GO" id="GO:0004721">
    <property type="term" value="F:phosphoprotein phosphatase activity"/>
    <property type="evidence" value="ECO:0007669"/>
    <property type="project" value="InterPro"/>
</dbReference>
<dbReference type="InterPro" id="IPR026893">
    <property type="entry name" value="Tyr/Ser_Pase_IphP-type"/>
</dbReference>
<dbReference type="SUPFAM" id="SSF52799">
    <property type="entry name" value="(Phosphotyrosine protein) phosphatases II"/>
    <property type="match status" value="1"/>
</dbReference>
<evidence type="ECO:0000256" key="1">
    <source>
        <dbReference type="ARBA" id="ARBA00009580"/>
    </source>
</evidence>
<dbReference type="EMBL" id="CP013213">
    <property type="protein sequence ID" value="AMC94305.1"/>
    <property type="molecule type" value="Genomic_DNA"/>
</dbReference>
<keyword evidence="3" id="KW-1185">Reference proteome</keyword>
<dbReference type="STRING" id="1514105.AOC36_10075"/>
<sequence length="262" mass="29813">MRYIDLEGTFNFRDIGGYKTNENRTVSFGKIYRSDALNFLTPEDVKQVEALGIKTIIDYRNEKERVGNEDVEIPGTTVYYLDPKADVAALASSEMNDKGSGGHQFDTLTADFAKTLMTQQNVQFVHNKDSVEAYKAMFDIILDETNIASVQHCRGGKDRTGYGIALILFALGVDKKTIVEDYMLTNFYKKDKNEKSLQELFDKTGDHDKVLAVRYLKEAHESFIMAALNEIDTHFETPLNYLQKVIGLDDEKITKLKDLYLD</sequence>
<dbReference type="InterPro" id="IPR029021">
    <property type="entry name" value="Prot-tyrosine_phosphatase-like"/>
</dbReference>
<dbReference type="KEGG" id="erl:AOC36_10075"/>
<dbReference type="Proteomes" id="UP000063781">
    <property type="component" value="Chromosome"/>
</dbReference>
<dbReference type="Pfam" id="PF13350">
    <property type="entry name" value="Y_phosphatase3"/>
    <property type="match status" value="1"/>
</dbReference>
<accession>A0A109UHI5</accession>
<evidence type="ECO:0000313" key="2">
    <source>
        <dbReference type="EMBL" id="AMC94305.1"/>
    </source>
</evidence>
<comment type="similarity">
    <text evidence="1">Belongs to the protein-tyrosine phosphatase family.</text>
</comment>
<dbReference type="PANTHER" id="PTHR31126:SF1">
    <property type="entry name" value="TYROSINE SPECIFIC PROTEIN PHOSPHATASES DOMAIN-CONTAINING PROTEIN"/>
    <property type="match status" value="1"/>
</dbReference>
<dbReference type="Gene3D" id="3.90.190.10">
    <property type="entry name" value="Protein tyrosine phosphatase superfamily"/>
    <property type="match status" value="1"/>
</dbReference>
<protein>
    <recommendedName>
        <fullName evidence="4">Protein tyrosine phosphatase</fullName>
    </recommendedName>
</protein>
<dbReference type="OrthoDB" id="1188001at2"/>
<dbReference type="AlphaFoldDB" id="A0A109UHI5"/>
<gene>
    <name evidence="2" type="ORF">AOC36_10075</name>
</gene>
<dbReference type="PANTHER" id="PTHR31126">
    <property type="entry name" value="TYROSINE-PROTEIN PHOSPHATASE"/>
    <property type="match status" value="1"/>
</dbReference>
<organism evidence="2 3">
    <name type="scientific">Erysipelothrix larvae</name>
    <dbReference type="NCBI Taxonomy" id="1514105"/>
    <lineage>
        <taxon>Bacteria</taxon>
        <taxon>Bacillati</taxon>
        <taxon>Bacillota</taxon>
        <taxon>Erysipelotrichia</taxon>
        <taxon>Erysipelotrichales</taxon>
        <taxon>Erysipelotrichaceae</taxon>
        <taxon>Erysipelothrix</taxon>
    </lineage>
</organism>
<evidence type="ECO:0008006" key="4">
    <source>
        <dbReference type="Google" id="ProtNLM"/>
    </source>
</evidence>
<dbReference type="RefSeq" id="WP_067633878.1">
    <property type="nucleotide sequence ID" value="NZ_CP013213.1"/>
</dbReference>
<reference evidence="2 3" key="1">
    <citation type="submission" date="2015-10" db="EMBL/GenBank/DDBJ databases">
        <title>Erysipelothrix larvae sp. LV19 isolated from the larval gut of the rhinoceros beetle, Trypoxylus dichotomus.</title>
        <authorList>
            <person name="Lim S."/>
            <person name="Kim B.-C."/>
        </authorList>
    </citation>
    <scope>NUCLEOTIDE SEQUENCE [LARGE SCALE GENOMIC DNA]</scope>
    <source>
        <strain evidence="2 3">LV19</strain>
    </source>
</reference>
<proteinExistence type="inferred from homology"/>
<name>A0A109UHI5_9FIRM</name>